<evidence type="ECO:0000256" key="2">
    <source>
        <dbReference type="ARBA" id="ARBA00010790"/>
    </source>
</evidence>
<dbReference type="PROSITE" id="PS00624">
    <property type="entry name" value="GMC_OXRED_2"/>
    <property type="match status" value="1"/>
</dbReference>
<evidence type="ECO:0000313" key="7">
    <source>
        <dbReference type="Proteomes" id="UP000266089"/>
    </source>
</evidence>
<protein>
    <submittedName>
        <fullName evidence="6">Alcohol dehydrogenase [acceptor]</fullName>
        <ecNumber evidence="6">1.1.99.-</ecNumber>
    </submittedName>
</protein>
<dbReference type="PROSITE" id="PS51257">
    <property type="entry name" value="PROKAR_LIPOPROTEIN"/>
    <property type="match status" value="1"/>
</dbReference>
<evidence type="ECO:0000256" key="4">
    <source>
        <dbReference type="ARBA" id="ARBA00022827"/>
    </source>
</evidence>
<gene>
    <name evidence="6" type="primary">alkJ</name>
    <name evidence="6" type="ORF">Mcate_01117</name>
</gene>
<name>A0A399E536_9DEIN</name>
<accession>A0A399E536</accession>
<dbReference type="GO" id="GO:0050660">
    <property type="term" value="F:flavin adenine dinucleotide binding"/>
    <property type="evidence" value="ECO:0007669"/>
    <property type="project" value="InterPro"/>
</dbReference>
<dbReference type="GO" id="GO:0016614">
    <property type="term" value="F:oxidoreductase activity, acting on CH-OH group of donors"/>
    <property type="evidence" value="ECO:0007669"/>
    <property type="project" value="InterPro"/>
</dbReference>
<dbReference type="PANTHER" id="PTHR11552:SF147">
    <property type="entry name" value="CHOLINE DEHYDROGENASE, MITOCHONDRIAL"/>
    <property type="match status" value="1"/>
</dbReference>
<evidence type="ECO:0000259" key="5">
    <source>
        <dbReference type="PROSITE" id="PS00624"/>
    </source>
</evidence>
<dbReference type="RefSeq" id="WP_027887709.1">
    <property type="nucleotide sequence ID" value="NZ_JBHSXZ010000047.1"/>
</dbReference>
<dbReference type="AlphaFoldDB" id="A0A399E536"/>
<comment type="similarity">
    <text evidence="2">Belongs to the GMC oxidoreductase family.</text>
</comment>
<dbReference type="SUPFAM" id="SSF51905">
    <property type="entry name" value="FAD/NAD(P)-binding domain"/>
    <property type="match status" value="1"/>
</dbReference>
<dbReference type="EC" id="1.1.99.-" evidence="6"/>
<proteinExistence type="inferred from homology"/>
<dbReference type="Gene3D" id="3.30.560.10">
    <property type="entry name" value="Glucose Oxidase, domain 3"/>
    <property type="match status" value="1"/>
</dbReference>
<keyword evidence="4" id="KW-0274">FAD</keyword>
<dbReference type="InterPro" id="IPR012132">
    <property type="entry name" value="GMC_OxRdtase"/>
</dbReference>
<reference evidence="6 7" key="1">
    <citation type="submission" date="2018-08" db="EMBL/GenBank/DDBJ databases">
        <title>Meiothermus cateniformans JCM 15151 genome sequencing project.</title>
        <authorList>
            <person name="Da Costa M.S."/>
            <person name="Albuquerque L."/>
            <person name="Raposo P."/>
            <person name="Froufe H.J.C."/>
            <person name="Barroso C.S."/>
            <person name="Egas C."/>
        </authorList>
    </citation>
    <scope>NUCLEOTIDE SEQUENCE [LARGE SCALE GENOMIC DNA]</scope>
    <source>
        <strain evidence="6 7">JCM 15151</strain>
    </source>
</reference>
<keyword evidence="3" id="KW-0285">Flavoprotein</keyword>
<keyword evidence="6" id="KW-0560">Oxidoreductase</keyword>
<dbReference type="OrthoDB" id="9785276at2"/>
<dbReference type="Pfam" id="PF05199">
    <property type="entry name" value="GMC_oxred_C"/>
    <property type="match status" value="1"/>
</dbReference>
<feature type="domain" description="Glucose-methanol-choline oxidoreductase N-terminal" evidence="5">
    <location>
        <begin position="250"/>
        <end position="264"/>
    </location>
</feature>
<comment type="caution">
    <text evidence="6">The sequence shown here is derived from an EMBL/GenBank/DDBJ whole genome shotgun (WGS) entry which is preliminary data.</text>
</comment>
<dbReference type="PANTHER" id="PTHR11552">
    <property type="entry name" value="GLUCOSE-METHANOL-CHOLINE GMC OXIDOREDUCTASE"/>
    <property type="match status" value="1"/>
</dbReference>
<dbReference type="Pfam" id="PF00732">
    <property type="entry name" value="GMC_oxred_N"/>
    <property type="match status" value="1"/>
</dbReference>
<dbReference type="InterPro" id="IPR007867">
    <property type="entry name" value="GMC_OxRtase_C"/>
</dbReference>
<evidence type="ECO:0000313" key="6">
    <source>
        <dbReference type="EMBL" id="RIH77860.1"/>
    </source>
</evidence>
<evidence type="ECO:0000256" key="1">
    <source>
        <dbReference type="ARBA" id="ARBA00001974"/>
    </source>
</evidence>
<dbReference type="InterPro" id="IPR036188">
    <property type="entry name" value="FAD/NAD-bd_sf"/>
</dbReference>
<dbReference type="SUPFAM" id="SSF54373">
    <property type="entry name" value="FAD-linked reductases, C-terminal domain"/>
    <property type="match status" value="1"/>
</dbReference>
<dbReference type="Proteomes" id="UP000266089">
    <property type="component" value="Unassembled WGS sequence"/>
</dbReference>
<dbReference type="InterPro" id="IPR000172">
    <property type="entry name" value="GMC_OxRdtase_N"/>
</dbReference>
<dbReference type="Gene3D" id="3.50.50.60">
    <property type="entry name" value="FAD/NAD(P)-binding domain"/>
    <property type="match status" value="1"/>
</dbReference>
<organism evidence="6 7">
    <name type="scientific">Meiothermus taiwanensis</name>
    <dbReference type="NCBI Taxonomy" id="172827"/>
    <lineage>
        <taxon>Bacteria</taxon>
        <taxon>Thermotogati</taxon>
        <taxon>Deinococcota</taxon>
        <taxon>Deinococci</taxon>
        <taxon>Thermales</taxon>
        <taxon>Thermaceae</taxon>
        <taxon>Meiothermus</taxon>
    </lineage>
</organism>
<dbReference type="EMBL" id="QWKX01000021">
    <property type="protein sequence ID" value="RIH77860.1"/>
    <property type="molecule type" value="Genomic_DNA"/>
</dbReference>
<evidence type="ECO:0000256" key="3">
    <source>
        <dbReference type="ARBA" id="ARBA00022630"/>
    </source>
</evidence>
<sequence length="516" mass="56484">MRKEYDYLIVGAGAAGCVLAHRLSARPDRTVLVLEAGEPMQGLYCKAPAAFPKLFKGPYDWAFFTEPQAGLEGRSLYWPRGKGLGGSSGINAMIVIRGNPRDYDDWQQPGWSFAEVLPYFKKLETHPLGPSPYHGDRGPLHVEVRKYTNPLTVAFLEAAQQWGLKRNDDFNGPEQEGVGLFHVNQKNGARHSAAAAYLTPALPRPNLDAQTGARAHRILFEGAAAVGVEYRHQGRLWQVRARRAVIVSSGAVQSPQLLMLSGLGPADHLKALGIEVRQDLPVGQNLWDHLALPVIWHSTQPVSLDKAENLANIVRYLLAQRGPFVSNIAEAGAFLRTQPQAKAPDLQFHFGPAFFRNHGFDREEGYFFTIGPTLVAPQSRGFIALRSTDPEAAPLIQPRYLSEPGDLEVLQAGVAIAREIAAQKAFDPYRGQPHAQQAGARTPAEIQAYIRRYAQTLYHPAGTCSMGQVVDASLKVYGTENLYVVDASVMPGVVRGNTHIPTLMLAEKAADTLLGL</sequence>
<dbReference type="PIRSF" id="PIRSF000137">
    <property type="entry name" value="Alcohol_oxidase"/>
    <property type="match status" value="1"/>
</dbReference>
<comment type="cofactor">
    <cofactor evidence="1">
        <name>FAD</name>
        <dbReference type="ChEBI" id="CHEBI:57692"/>
    </cofactor>
</comment>